<dbReference type="AlphaFoldDB" id="A0A8J2X026"/>
<dbReference type="InterPro" id="IPR052769">
    <property type="entry name" value="TPR_domain_protein"/>
</dbReference>
<evidence type="ECO:0000256" key="1">
    <source>
        <dbReference type="SAM" id="MobiDB-lite"/>
    </source>
</evidence>
<dbReference type="InterPro" id="IPR036338">
    <property type="entry name" value="Aha1"/>
</dbReference>
<name>A0A8J2X026_9STRA</name>
<comment type="caution">
    <text evidence="2">The sequence shown here is derived from an EMBL/GenBank/DDBJ whole genome shotgun (WGS) entry which is preliminary data.</text>
</comment>
<protein>
    <submittedName>
        <fullName evidence="2">Uncharacterized protein</fullName>
    </submittedName>
</protein>
<feature type="region of interest" description="Disordered" evidence="1">
    <location>
        <begin position="190"/>
        <end position="217"/>
    </location>
</feature>
<dbReference type="EMBL" id="CAKKNE010000004">
    <property type="protein sequence ID" value="CAH0375337.1"/>
    <property type="molecule type" value="Genomic_DNA"/>
</dbReference>
<dbReference type="Gene3D" id="1.25.40.10">
    <property type="entry name" value="Tetratricopeptide repeat domain"/>
    <property type="match status" value="1"/>
</dbReference>
<proteinExistence type="predicted"/>
<dbReference type="PANTHER" id="PTHR46014">
    <property type="entry name" value="TETRATRICOPEPTIDE REPEAT PROTEIN 1"/>
    <property type="match status" value="1"/>
</dbReference>
<evidence type="ECO:0000313" key="3">
    <source>
        <dbReference type="Proteomes" id="UP000789595"/>
    </source>
</evidence>
<feature type="compositionally biased region" description="Basic and acidic residues" evidence="1">
    <location>
        <begin position="190"/>
        <end position="207"/>
    </location>
</feature>
<keyword evidence="3" id="KW-1185">Reference proteome</keyword>
<dbReference type="OrthoDB" id="10657790at2759"/>
<dbReference type="PANTHER" id="PTHR46014:SF1">
    <property type="entry name" value="TETRATRICOPEPTIDE REPEAT PROTEIN 1"/>
    <property type="match status" value="1"/>
</dbReference>
<sequence length="610" mass="65821">MEPYAHLKTAQELREEGNREFKGGYYDAAAAKYRAALRKDNNWALLHCNLALCFAKQEKWEECVQAATACLAAPSCDAATSRKALLHRSRAYRASPHRRAEADLDHARADLERALETDPANKVLRRELAGLLNGEAVTDAALPDAPALQLSLTEAELYGRDEAARRRDAPPAPPPEPPAEWVQQRLADALARRRAEHDAAPLRKGYDGHAPAFSRPPATAADAAAAARLARAAPARIGGAPAAAARDVEFNRGYKEVDVSPWAVRRLAARLHAVEARLVDDDARDAYGGVVRVTPASAGGDALAVRVAGRWTRAYDLNCRFDFEARLGAPRTKEVTVQGKRQRVFLGVPTVRGAFVVRELTHDDGPDGCVCDLEWGRGCSAQHLESDEVGLSKAHAAALRNLLYPHDGGAVCEAVRAMLARFVEDLEREVPGEPRPRLRDASEADHRAAVGYDAAPLPEDAPPAPWRFVAPTAAASEPVEGDAPARKPGREGDARGGFGHGMMEQFEALHKDGYTVLLGGAAPAPAPAPAPALDYSRFEQLHVSDDDEADEAPVAGEVPDLTGASDETRDLWNVILKIADGDAAEARRLMANPEEIEEHPLIRCLYATST</sequence>
<organism evidence="2 3">
    <name type="scientific">Pelagomonas calceolata</name>
    <dbReference type="NCBI Taxonomy" id="35677"/>
    <lineage>
        <taxon>Eukaryota</taxon>
        <taxon>Sar</taxon>
        <taxon>Stramenopiles</taxon>
        <taxon>Ochrophyta</taxon>
        <taxon>Pelagophyceae</taxon>
        <taxon>Pelagomonadales</taxon>
        <taxon>Pelagomonadaceae</taxon>
        <taxon>Pelagomonas</taxon>
    </lineage>
</organism>
<reference evidence="2" key="1">
    <citation type="submission" date="2021-11" db="EMBL/GenBank/DDBJ databases">
        <authorList>
            <consortium name="Genoscope - CEA"/>
            <person name="William W."/>
        </authorList>
    </citation>
    <scope>NUCLEOTIDE SEQUENCE</scope>
</reference>
<dbReference type="InterPro" id="IPR011990">
    <property type="entry name" value="TPR-like_helical_dom_sf"/>
</dbReference>
<feature type="region of interest" description="Disordered" evidence="1">
    <location>
        <begin position="474"/>
        <end position="495"/>
    </location>
</feature>
<accession>A0A8J2X026</accession>
<feature type="compositionally biased region" description="Basic and acidic residues" evidence="1">
    <location>
        <begin position="483"/>
        <end position="494"/>
    </location>
</feature>
<evidence type="ECO:0000313" key="2">
    <source>
        <dbReference type="EMBL" id="CAH0375337.1"/>
    </source>
</evidence>
<dbReference type="Gene3D" id="3.15.10.20">
    <property type="entry name" value="Activator of Hsp90 ATPase Aha1, N-terminal domain"/>
    <property type="match status" value="1"/>
</dbReference>
<dbReference type="SUPFAM" id="SSF48452">
    <property type="entry name" value="TPR-like"/>
    <property type="match status" value="1"/>
</dbReference>
<gene>
    <name evidence="2" type="ORF">PECAL_4P26670</name>
</gene>
<dbReference type="Proteomes" id="UP000789595">
    <property type="component" value="Unassembled WGS sequence"/>
</dbReference>